<reference evidence="7" key="1">
    <citation type="submission" date="2016-10" db="EMBL/GenBank/DDBJ databases">
        <authorList>
            <person name="Varghese N."/>
            <person name="Submissions S."/>
        </authorList>
    </citation>
    <scope>NUCLEOTIDE SEQUENCE [LARGE SCALE GENOMIC DNA]</scope>
    <source>
        <strain evidence="7">BL47</strain>
    </source>
</reference>
<evidence type="ECO:0000313" key="7">
    <source>
        <dbReference type="Proteomes" id="UP000198704"/>
    </source>
</evidence>
<dbReference type="PANTHER" id="PTHR30419:SF2">
    <property type="entry name" value="LYSR FAMILY TRANSCRIPTIONAL REGULATOR"/>
    <property type="match status" value="1"/>
</dbReference>
<comment type="similarity">
    <text evidence="1">Belongs to the LysR transcriptional regulatory family.</text>
</comment>
<dbReference type="InterPro" id="IPR005119">
    <property type="entry name" value="LysR_subst-bd"/>
</dbReference>
<keyword evidence="3 6" id="KW-0238">DNA-binding</keyword>
<dbReference type="GO" id="GO:0003677">
    <property type="term" value="F:DNA binding"/>
    <property type="evidence" value="ECO:0007669"/>
    <property type="project" value="UniProtKB-KW"/>
</dbReference>
<dbReference type="AlphaFoldDB" id="A0A1H0EKZ6"/>
<dbReference type="InterPro" id="IPR050950">
    <property type="entry name" value="HTH-type_LysR_regulators"/>
</dbReference>
<dbReference type="PANTHER" id="PTHR30419">
    <property type="entry name" value="HTH-TYPE TRANSCRIPTIONAL REGULATOR YBHD"/>
    <property type="match status" value="1"/>
</dbReference>
<keyword evidence="2" id="KW-0805">Transcription regulation</keyword>
<dbReference type="InterPro" id="IPR036388">
    <property type="entry name" value="WH-like_DNA-bd_sf"/>
</dbReference>
<dbReference type="SUPFAM" id="SSF53850">
    <property type="entry name" value="Periplasmic binding protein-like II"/>
    <property type="match status" value="1"/>
</dbReference>
<accession>A0A1H0EKZ6</accession>
<dbReference type="GO" id="GO:0003700">
    <property type="term" value="F:DNA-binding transcription factor activity"/>
    <property type="evidence" value="ECO:0007669"/>
    <property type="project" value="InterPro"/>
</dbReference>
<keyword evidence="4" id="KW-0804">Transcription</keyword>
<dbReference type="EMBL" id="FNHS01000011">
    <property type="protein sequence ID" value="SDN83041.1"/>
    <property type="molecule type" value="Genomic_DNA"/>
</dbReference>
<dbReference type="Gene3D" id="1.10.10.10">
    <property type="entry name" value="Winged helix-like DNA-binding domain superfamily/Winged helix DNA-binding domain"/>
    <property type="match status" value="1"/>
</dbReference>
<dbReference type="InterPro" id="IPR000847">
    <property type="entry name" value="LysR_HTH_N"/>
</dbReference>
<keyword evidence="7" id="KW-1185">Reference proteome</keyword>
<dbReference type="STRING" id="582672.SAMN05216360_111224"/>
<evidence type="ECO:0000256" key="3">
    <source>
        <dbReference type="ARBA" id="ARBA00023125"/>
    </source>
</evidence>
<dbReference type="InterPro" id="IPR036390">
    <property type="entry name" value="WH_DNA-bd_sf"/>
</dbReference>
<protein>
    <submittedName>
        <fullName evidence="6">DNA-binding transcriptional regulator, LysR family</fullName>
    </submittedName>
</protein>
<dbReference type="OrthoDB" id="5297263at2"/>
<sequence length="301" mass="32621">MLHHRLLAYLDEVARSGSIRKAAVRLGVASSAINRQILALEAEMGAPLFERLPRGLRLTATGEILLRHVRDTLREHERMLTQISALKGLDRGEVAIATMATLAGGILADVVRDFRENHPHISLKIRVMTMDGIVETLLSGDVDLALAYRMPRGPQFRCLARSEHHLGAVMAPDHPLAGLYHLRLAQCLGFPLVVPDGSMSLRAVLEQLVPTHAVLKPAVETNSVELMKHLAQRAPHITFLNLSDIQAEIACGSLAFTPLRDATAITQSVSLIQRSQSPLGGPAYLVAARIGEALGGRGDPD</sequence>
<name>A0A1H0EKZ6_9HYPH</name>
<dbReference type="SUPFAM" id="SSF46785">
    <property type="entry name" value="Winged helix' DNA-binding domain"/>
    <property type="match status" value="1"/>
</dbReference>
<proteinExistence type="inferred from homology"/>
<dbReference type="Pfam" id="PF03466">
    <property type="entry name" value="LysR_substrate"/>
    <property type="match status" value="1"/>
</dbReference>
<evidence type="ECO:0000256" key="2">
    <source>
        <dbReference type="ARBA" id="ARBA00023015"/>
    </source>
</evidence>
<dbReference type="Gene3D" id="3.40.190.290">
    <property type="match status" value="1"/>
</dbReference>
<dbReference type="PROSITE" id="PS50931">
    <property type="entry name" value="HTH_LYSR"/>
    <property type="match status" value="1"/>
</dbReference>
<dbReference type="Pfam" id="PF00126">
    <property type="entry name" value="HTH_1"/>
    <property type="match status" value="1"/>
</dbReference>
<feature type="domain" description="HTH lysR-type" evidence="5">
    <location>
        <begin position="5"/>
        <end position="59"/>
    </location>
</feature>
<evidence type="ECO:0000256" key="4">
    <source>
        <dbReference type="ARBA" id="ARBA00023163"/>
    </source>
</evidence>
<organism evidence="6 7">
    <name type="scientific">Methylobacterium phyllostachyos</name>
    <dbReference type="NCBI Taxonomy" id="582672"/>
    <lineage>
        <taxon>Bacteria</taxon>
        <taxon>Pseudomonadati</taxon>
        <taxon>Pseudomonadota</taxon>
        <taxon>Alphaproteobacteria</taxon>
        <taxon>Hyphomicrobiales</taxon>
        <taxon>Methylobacteriaceae</taxon>
        <taxon>Methylobacterium</taxon>
    </lineage>
</organism>
<evidence type="ECO:0000256" key="1">
    <source>
        <dbReference type="ARBA" id="ARBA00009437"/>
    </source>
</evidence>
<dbReference type="GO" id="GO:0005829">
    <property type="term" value="C:cytosol"/>
    <property type="evidence" value="ECO:0007669"/>
    <property type="project" value="TreeGrafter"/>
</dbReference>
<gene>
    <name evidence="6" type="ORF">SAMN05216360_111224</name>
</gene>
<evidence type="ECO:0000259" key="5">
    <source>
        <dbReference type="PROSITE" id="PS50931"/>
    </source>
</evidence>
<evidence type="ECO:0000313" key="6">
    <source>
        <dbReference type="EMBL" id="SDN83041.1"/>
    </source>
</evidence>
<dbReference type="Proteomes" id="UP000198704">
    <property type="component" value="Unassembled WGS sequence"/>
</dbReference>